<dbReference type="Proteomes" id="UP001570846">
    <property type="component" value="Unassembled WGS sequence"/>
</dbReference>
<sequence>MALTHRGDSLVSRALVQTLQRANEITELLAYYQFQNGLQGTNKLHRLSKQLLRGVPLAFNHIDANQFAKYNRAAEVKLRDALFLAHPKAKDAQQQRAFDQIATRLAAHALHLGNGVVGVGAAALPGWLLAETGVPTQLGKAH</sequence>
<proteinExistence type="predicted"/>
<reference evidence="2 4" key="1">
    <citation type="submission" date="2019-07" db="EMBL/GenBank/DDBJ databases">
        <authorList>
            <person name="Qu J.-H."/>
        </authorList>
    </citation>
    <scope>NUCLEOTIDE SEQUENCE [LARGE SCALE GENOMIC DNA]</scope>
    <source>
        <strain evidence="2 4">MDT1-10-3</strain>
    </source>
</reference>
<evidence type="ECO:0000313" key="4">
    <source>
        <dbReference type="Proteomes" id="UP000323866"/>
    </source>
</evidence>
<organism evidence="2 4">
    <name type="scientific">Rufibacter glacialis</name>
    <dbReference type="NCBI Taxonomy" id="1259555"/>
    <lineage>
        <taxon>Bacteria</taxon>
        <taxon>Pseudomonadati</taxon>
        <taxon>Bacteroidota</taxon>
        <taxon>Cytophagia</taxon>
        <taxon>Cytophagales</taxon>
        <taxon>Hymenobacteraceae</taxon>
        <taxon>Rufibacter</taxon>
    </lineage>
</organism>
<comment type="caution">
    <text evidence="2">The sequence shown here is derived from an EMBL/GenBank/DDBJ whole genome shotgun (WGS) entry which is preliminary data.</text>
</comment>
<reference evidence="3 5" key="3">
    <citation type="submission" date="2024-08" db="EMBL/GenBank/DDBJ databases">
        <authorList>
            <person name="Wei W."/>
        </authorList>
    </citation>
    <scope>NUCLEOTIDE SEQUENCE [LARGE SCALE GENOMIC DNA]</scope>
    <source>
        <strain evidence="3 5">XU2</strain>
    </source>
</reference>
<dbReference type="InterPro" id="IPR008858">
    <property type="entry name" value="TROVE_dom"/>
</dbReference>
<dbReference type="GO" id="GO:0003723">
    <property type="term" value="F:RNA binding"/>
    <property type="evidence" value="ECO:0007669"/>
    <property type="project" value="InterPro"/>
</dbReference>
<dbReference type="AlphaFoldDB" id="A0A5M8QFA6"/>
<protein>
    <recommendedName>
        <fullName evidence="1">TROVE domain-containing protein</fullName>
    </recommendedName>
</protein>
<dbReference type="EMBL" id="JBGOGF010000002">
    <property type="protein sequence ID" value="MFA1770648.1"/>
    <property type="molecule type" value="Genomic_DNA"/>
</dbReference>
<name>A0A5M8QFA6_9BACT</name>
<evidence type="ECO:0000313" key="5">
    <source>
        <dbReference type="Proteomes" id="UP001570846"/>
    </source>
</evidence>
<dbReference type="PROSITE" id="PS50988">
    <property type="entry name" value="TROVE"/>
    <property type="match status" value="1"/>
</dbReference>
<evidence type="ECO:0000313" key="3">
    <source>
        <dbReference type="EMBL" id="MFA1770648.1"/>
    </source>
</evidence>
<evidence type="ECO:0000313" key="2">
    <source>
        <dbReference type="EMBL" id="KAA6434717.1"/>
    </source>
</evidence>
<dbReference type="EMBL" id="VKKZ01000020">
    <property type="protein sequence ID" value="KAA6434717.1"/>
    <property type="molecule type" value="Genomic_DNA"/>
</dbReference>
<dbReference type="InterPro" id="IPR037214">
    <property type="entry name" value="TROVE_dom_sf"/>
</dbReference>
<dbReference type="RefSeq" id="WP_149098659.1">
    <property type="nucleotide sequence ID" value="NZ_BMMG01000003.1"/>
</dbReference>
<evidence type="ECO:0000259" key="1">
    <source>
        <dbReference type="PROSITE" id="PS50988"/>
    </source>
</evidence>
<reference evidence="2 4" key="2">
    <citation type="submission" date="2019-09" db="EMBL/GenBank/DDBJ databases">
        <title>A bacterium isolated from glacier soil.</title>
        <authorList>
            <person name="Liu Q."/>
        </authorList>
    </citation>
    <scope>NUCLEOTIDE SEQUENCE [LARGE SCALE GENOMIC DNA]</scope>
    <source>
        <strain evidence="2 4">MDT1-10-3</strain>
    </source>
</reference>
<dbReference type="OrthoDB" id="208855at2"/>
<feature type="domain" description="TROVE" evidence="1">
    <location>
        <begin position="1"/>
        <end position="142"/>
    </location>
</feature>
<accession>A0A5M8QFA6</accession>
<gene>
    <name evidence="3" type="ORF">ACD591_05040</name>
    <name evidence="2" type="ORF">FOE74_11100</name>
</gene>
<keyword evidence="5" id="KW-1185">Reference proteome</keyword>
<dbReference type="SUPFAM" id="SSF140864">
    <property type="entry name" value="TROVE domain-like"/>
    <property type="match status" value="1"/>
</dbReference>
<dbReference type="Proteomes" id="UP000323866">
    <property type="component" value="Unassembled WGS sequence"/>
</dbReference>